<evidence type="ECO:0000313" key="2">
    <source>
        <dbReference type="EMBL" id="GBP00485.1"/>
    </source>
</evidence>
<protein>
    <submittedName>
        <fullName evidence="2">Coiled-coil domain-containing protein 15</fullName>
    </submittedName>
</protein>
<dbReference type="AlphaFoldDB" id="A0A4C1SEH6"/>
<gene>
    <name evidence="2" type="primary">CCDC15</name>
    <name evidence="2" type="ORF">EVAR_1014_1</name>
</gene>
<evidence type="ECO:0000256" key="1">
    <source>
        <dbReference type="SAM" id="MobiDB-lite"/>
    </source>
</evidence>
<accession>A0A4C1SEH6</accession>
<dbReference type="EMBL" id="BGZK01000005">
    <property type="protein sequence ID" value="GBP00485.1"/>
    <property type="molecule type" value="Genomic_DNA"/>
</dbReference>
<dbReference type="STRING" id="151549.A0A4C1SEH6"/>
<feature type="region of interest" description="Disordered" evidence="1">
    <location>
        <begin position="200"/>
        <end position="226"/>
    </location>
</feature>
<dbReference type="OrthoDB" id="8922241at2759"/>
<reference evidence="2 3" key="1">
    <citation type="journal article" date="2019" name="Commun. Biol.">
        <title>The bagworm genome reveals a unique fibroin gene that provides high tensile strength.</title>
        <authorList>
            <person name="Kono N."/>
            <person name="Nakamura H."/>
            <person name="Ohtoshi R."/>
            <person name="Tomita M."/>
            <person name="Numata K."/>
            <person name="Arakawa K."/>
        </authorList>
    </citation>
    <scope>NUCLEOTIDE SEQUENCE [LARGE SCALE GENOMIC DNA]</scope>
</reference>
<dbReference type="Proteomes" id="UP000299102">
    <property type="component" value="Unassembled WGS sequence"/>
</dbReference>
<comment type="caution">
    <text evidence="2">The sequence shown here is derived from an EMBL/GenBank/DDBJ whole genome shotgun (WGS) entry which is preliminary data.</text>
</comment>
<name>A0A4C1SEH6_EUMVA</name>
<sequence>MTPRDVAGSEKVIHLPGDLGAADGIRSSVTSTLDYAVMLLSACRIELSSHVLHSNTLQSHGSVYYTKPFSNRLLSKMMTVLAFSLESTLSVFVTHIEDLEILINIKRAPALCVLRSWVLCLKSQVCGPKGSDCVLKDSDCVPKGSDLVPKGSDCVPKGSDLVPKGSDCVPKGSDLVPKGSDLVPKGSDCVPKGSDCVPKGSDLVPKGSDYVPKGSDLVPKDSDLVPKDSDCVPKSLDLVPKGSVCARGPLHSIRRPRS</sequence>
<organism evidence="2 3">
    <name type="scientific">Eumeta variegata</name>
    <name type="common">Bagworm moth</name>
    <name type="synonym">Eumeta japonica</name>
    <dbReference type="NCBI Taxonomy" id="151549"/>
    <lineage>
        <taxon>Eukaryota</taxon>
        <taxon>Metazoa</taxon>
        <taxon>Ecdysozoa</taxon>
        <taxon>Arthropoda</taxon>
        <taxon>Hexapoda</taxon>
        <taxon>Insecta</taxon>
        <taxon>Pterygota</taxon>
        <taxon>Neoptera</taxon>
        <taxon>Endopterygota</taxon>
        <taxon>Lepidoptera</taxon>
        <taxon>Glossata</taxon>
        <taxon>Ditrysia</taxon>
        <taxon>Tineoidea</taxon>
        <taxon>Psychidae</taxon>
        <taxon>Oiketicinae</taxon>
        <taxon>Eumeta</taxon>
    </lineage>
</organism>
<proteinExistence type="predicted"/>
<keyword evidence="3" id="KW-1185">Reference proteome</keyword>
<evidence type="ECO:0000313" key="3">
    <source>
        <dbReference type="Proteomes" id="UP000299102"/>
    </source>
</evidence>